<keyword evidence="3 6" id="KW-0285">Flavoprotein</keyword>
<evidence type="ECO:0000256" key="5">
    <source>
        <dbReference type="PIRSR" id="PIRSR000137-2"/>
    </source>
</evidence>
<proteinExistence type="inferred from homology"/>
<gene>
    <name evidence="10" type="primary">LOC113502342</name>
</gene>
<dbReference type="PIRSF" id="PIRSF000137">
    <property type="entry name" value="Alcohol_oxidase"/>
    <property type="match status" value="1"/>
</dbReference>
<dbReference type="GO" id="GO:0050660">
    <property type="term" value="F:flavin adenine dinucleotide binding"/>
    <property type="evidence" value="ECO:0007669"/>
    <property type="project" value="InterPro"/>
</dbReference>
<dbReference type="InParanoid" id="A0A7E5WG52"/>
<dbReference type="OrthoDB" id="269227at2759"/>
<dbReference type="PROSITE" id="PS00623">
    <property type="entry name" value="GMC_OXRED_1"/>
    <property type="match status" value="1"/>
</dbReference>
<evidence type="ECO:0000259" key="7">
    <source>
        <dbReference type="PROSITE" id="PS00623"/>
    </source>
</evidence>
<feature type="domain" description="Glucose-methanol-choline oxidoreductase N-terminal" evidence="8">
    <location>
        <begin position="300"/>
        <end position="314"/>
    </location>
</feature>
<keyword evidence="9" id="KW-1185">Reference proteome</keyword>
<sequence length="582" mass="65713">MNPTTVLTEINTVQAAFNILGALQLTAFLWPQQAQVQDGAYFDFIVVGAGSAGSVIANRLTEIDDITVLLIEAGGDPPIEAVVPALFLYTKNSSVDWNYLSEDDGYTYQYHKQRRPEITRGKMLGGSSSLNFMAYTRGHYHDFDTWAEITDDETWNWDNVLPYFIKSESYVDPILLNTPHKYFHGTDGYLGVTRYYNKEAIDYFKAFAEKGDRTVLDANGATPLGYTESMFTIKDRVRQSTAQSFLNPIKNRKNLFVLKNTLVSKILIDENKNAIGVEAILEDGKIAQYRAKKEVIISGGAINSPQLLMLSGIGPKKHLKSKQIEIISDLPVGQNLQDHLGVVLIHTMGPPEPQKPLDPAEFPFTLLVGYTALNESQGYADYQTLNFILNEPKSLLQFCTFFYHFYDEICQQLHDAVVGRQYFFSGIYILSPESTGQILLKSKDPREYPLIYTGYFSNEIDIKNHVEYIKDFVQVEHSKFFRKVNAELIVPKFCGCGERDDSDEFWKCYAICMMVQGYHFSGSCSMGTVVDSRLKVFGVQRLRVADASVMPKVTSANTNAPTIMIGEKVSDMIKEDHFLLFK</sequence>
<dbReference type="Gene3D" id="3.30.560.10">
    <property type="entry name" value="Glucose Oxidase, domain 3"/>
    <property type="match status" value="1"/>
</dbReference>
<dbReference type="Gene3D" id="3.50.50.60">
    <property type="entry name" value="FAD/NAD(P)-binding domain"/>
    <property type="match status" value="1"/>
</dbReference>
<evidence type="ECO:0000256" key="4">
    <source>
        <dbReference type="ARBA" id="ARBA00022827"/>
    </source>
</evidence>
<feature type="binding site" evidence="5">
    <location>
        <position position="263"/>
    </location>
    <ligand>
        <name>FAD</name>
        <dbReference type="ChEBI" id="CHEBI:57692"/>
    </ligand>
</feature>
<dbReference type="Pfam" id="PF00732">
    <property type="entry name" value="GMC_oxred_N"/>
    <property type="match status" value="1"/>
</dbReference>
<dbReference type="GO" id="GO:0016614">
    <property type="term" value="F:oxidoreductase activity, acting on CH-OH group of donors"/>
    <property type="evidence" value="ECO:0007669"/>
    <property type="project" value="InterPro"/>
</dbReference>
<evidence type="ECO:0000256" key="6">
    <source>
        <dbReference type="RuleBase" id="RU003968"/>
    </source>
</evidence>
<dbReference type="InterPro" id="IPR036188">
    <property type="entry name" value="FAD/NAD-bd_sf"/>
</dbReference>
<comment type="similarity">
    <text evidence="2 6">Belongs to the GMC oxidoreductase family.</text>
</comment>
<evidence type="ECO:0000256" key="3">
    <source>
        <dbReference type="ARBA" id="ARBA00022630"/>
    </source>
</evidence>
<dbReference type="AlphaFoldDB" id="A0A7E5WG52"/>
<organism evidence="9 10">
    <name type="scientific">Trichoplusia ni</name>
    <name type="common">Cabbage looper</name>
    <dbReference type="NCBI Taxonomy" id="7111"/>
    <lineage>
        <taxon>Eukaryota</taxon>
        <taxon>Metazoa</taxon>
        <taxon>Ecdysozoa</taxon>
        <taxon>Arthropoda</taxon>
        <taxon>Hexapoda</taxon>
        <taxon>Insecta</taxon>
        <taxon>Pterygota</taxon>
        <taxon>Neoptera</taxon>
        <taxon>Endopterygota</taxon>
        <taxon>Lepidoptera</taxon>
        <taxon>Glossata</taxon>
        <taxon>Ditrysia</taxon>
        <taxon>Noctuoidea</taxon>
        <taxon>Noctuidae</taxon>
        <taxon>Plusiinae</taxon>
        <taxon>Trichoplusia</taxon>
    </lineage>
</organism>
<feature type="domain" description="Glucose-methanol-choline oxidoreductase N-terminal" evidence="7">
    <location>
        <begin position="121"/>
        <end position="144"/>
    </location>
</feature>
<evidence type="ECO:0000256" key="2">
    <source>
        <dbReference type="ARBA" id="ARBA00010790"/>
    </source>
</evidence>
<dbReference type="InterPro" id="IPR012132">
    <property type="entry name" value="GMC_OxRdtase"/>
</dbReference>
<dbReference type="GeneID" id="113502342"/>
<dbReference type="Pfam" id="PF05199">
    <property type="entry name" value="GMC_oxred_C"/>
    <property type="match status" value="1"/>
</dbReference>
<reference evidence="10" key="1">
    <citation type="submission" date="2025-08" db="UniProtKB">
        <authorList>
            <consortium name="RefSeq"/>
        </authorList>
    </citation>
    <scope>IDENTIFICATION</scope>
</reference>
<dbReference type="InterPro" id="IPR007867">
    <property type="entry name" value="GMC_OxRtase_C"/>
</dbReference>
<evidence type="ECO:0000313" key="10">
    <source>
        <dbReference type="RefSeq" id="XP_026739685.1"/>
    </source>
</evidence>
<protein>
    <submittedName>
        <fullName evidence="10">Glucose dehydrogenase [FAD, quinone]-like</fullName>
    </submittedName>
</protein>
<name>A0A7E5WG52_TRINI</name>
<keyword evidence="4 5" id="KW-0274">FAD</keyword>
<dbReference type="PANTHER" id="PTHR11552">
    <property type="entry name" value="GLUCOSE-METHANOL-CHOLINE GMC OXIDOREDUCTASE"/>
    <property type="match status" value="1"/>
</dbReference>
<comment type="cofactor">
    <cofactor evidence="1 5">
        <name>FAD</name>
        <dbReference type="ChEBI" id="CHEBI:57692"/>
    </cofactor>
</comment>
<dbReference type="PROSITE" id="PS00624">
    <property type="entry name" value="GMC_OXRED_2"/>
    <property type="match status" value="1"/>
</dbReference>
<evidence type="ECO:0000256" key="1">
    <source>
        <dbReference type="ARBA" id="ARBA00001974"/>
    </source>
</evidence>
<dbReference type="SUPFAM" id="SSF51905">
    <property type="entry name" value="FAD/NAD(P)-binding domain"/>
    <property type="match status" value="1"/>
</dbReference>
<evidence type="ECO:0000259" key="8">
    <source>
        <dbReference type="PROSITE" id="PS00624"/>
    </source>
</evidence>
<dbReference type="InterPro" id="IPR000172">
    <property type="entry name" value="GMC_OxRdtase_N"/>
</dbReference>
<dbReference type="SUPFAM" id="SSF54373">
    <property type="entry name" value="FAD-linked reductases, C-terminal domain"/>
    <property type="match status" value="1"/>
</dbReference>
<dbReference type="Proteomes" id="UP000322000">
    <property type="component" value="Chromosome 2"/>
</dbReference>
<evidence type="ECO:0000313" key="9">
    <source>
        <dbReference type="Proteomes" id="UP000322000"/>
    </source>
</evidence>
<dbReference type="RefSeq" id="XP_026739685.1">
    <property type="nucleotide sequence ID" value="XM_026883884.1"/>
</dbReference>
<dbReference type="PANTHER" id="PTHR11552:SF147">
    <property type="entry name" value="CHOLINE DEHYDROGENASE, MITOCHONDRIAL"/>
    <property type="match status" value="1"/>
</dbReference>
<dbReference type="KEGG" id="tnl:113502342"/>
<accession>A0A7E5WG52</accession>